<evidence type="ECO:0000259" key="1">
    <source>
        <dbReference type="Pfam" id="PF01764"/>
    </source>
</evidence>
<dbReference type="AlphaFoldDB" id="A0A495D253"/>
<comment type="caution">
    <text evidence="2">The sequence shown here is derived from an EMBL/GenBank/DDBJ whole genome shotgun (WGS) entry which is preliminary data.</text>
</comment>
<dbReference type="SUPFAM" id="SSF53474">
    <property type="entry name" value="alpha/beta-Hydrolases"/>
    <property type="match status" value="1"/>
</dbReference>
<evidence type="ECO:0000313" key="3">
    <source>
        <dbReference type="Proteomes" id="UP000273675"/>
    </source>
</evidence>
<name>A0A495D253_9PROT</name>
<dbReference type="OrthoDB" id="9816306at2"/>
<dbReference type="InterPro" id="IPR002921">
    <property type="entry name" value="Fungal_lipase-type"/>
</dbReference>
<accession>A0A495D253</accession>
<organism evidence="2 3">
    <name type="scientific">Maricaulis maris</name>
    <dbReference type="NCBI Taxonomy" id="74318"/>
    <lineage>
        <taxon>Bacteria</taxon>
        <taxon>Pseudomonadati</taxon>
        <taxon>Pseudomonadota</taxon>
        <taxon>Alphaproteobacteria</taxon>
        <taxon>Maricaulales</taxon>
        <taxon>Maricaulaceae</taxon>
        <taxon>Maricaulis</taxon>
    </lineage>
</organism>
<dbReference type="InterPro" id="IPR051218">
    <property type="entry name" value="Sec_MonoDiacylglyc_Lipase"/>
</dbReference>
<dbReference type="Pfam" id="PF01764">
    <property type="entry name" value="Lipase_3"/>
    <property type="match status" value="1"/>
</dbReference>
<evidence type="ECO:0000313" key="2">
    <source>
        <dbReference type="EMBL" id="RKQ95617.1"/>
    </source>
</evidence>
<sequence>MQFTGHFDADLATQPTKRAAYSDRTAWLMSVMSLFAYLPFEDPFDQTALRRVAEALASKTDATEIMAELSRLIRPGEGEAGREKLRGLLGEFDFELLKTISLSEGLRHDTQCFIARLSREPEAGKPPEDMLVLSFRGTEPTRMADLRTDLDLELMELPHGLSLEAGVAKVHKGFYLAYRSVEDQIAAILTRDDCKGLPLFVTGHSLGGGLAVVATRFVANGSRGACYTFGSPRVSNQAFTNQIFTPVYRIVNAADIVTAVPLNSTVINATRMLIRWLPVVSKLSPYLERVREYRHGGDLRYLGPATPSQTASGQIDFPGMRFLNNPSLIERWWQSGRRLIMSWWRAGLEDHAIETYIAKLAYYARLRQLMRASLNPPQPPAATEMDGDAVSHQ</sequence>
<gene>
    <name evidence="2" type="ORF">C7435_2720</name>
</gene>
<feature type="domain" description="Fungal lipase-type" evidence="1">
    <location>
        <begin position="132"/>
        <end position="263"/>
    </location>
</feature>
<protein>
    <submittedName>
        <fullName evidence="2">Lipase (Class 3)</fullName>
    </submittedName>
</protein>
<dbReference type="Gene3D" id="3.40.50.1820">
    <property type="entry name" value="alpha/beta hydrolase"/>
    <property type="match status" value="1"/>
</dbReference>
<dbReference type="EMBL" id="RBIM01000006">
    <property type="protein sequence ID" value="RKQ95617.1"/>
    <property type="molecule type" value="Genomic_DNA"/>
</dbReference>
<dbReference type="PANTHER" id="PTHR45856:SF24">
    <property type="entry name" value="FUNGAL LIPASE-LIKE DOMAIN-CONTAINING PROTEIN"/>
    <property type="match status" value="1"/>
</dbReference>
<dbReference type="InterPro" id="IPR029058">
    <property type="entry name" value="AB_hydrolase_fold"/>
</dbReference>
<dbReference type="RefSeq" id="WP_121212094.1">
    <property type="nucleotide sequence ID" value="NZ_RBIM01000006.1"/>
</dbReference>
<reference evidence="2 3" key="1">
    <citation type="submission" date="2018-10" db="EMBL/GenBank/DDBJ databases">
        <title>Genomic Encyclopedia of Type Strains, Phase IV (KMG-IV): sequencing the most valuable type-strain genomes for metagenomic binning, comparative biology and taxonomic classification.</title>
        <authorList>
            <person name="Goeker M."/>
        </authorList>
    </citation>
    <scope>NUCLEOTIDE SEQUENCE [LARGE SCALE GENOMIC DNA]</scope>
    <source>
        <strain evidence="2 3">DSM 4734</strain>
    </source>
</reference>
<dbReference type="CDD" id="cd00519">
    <property type="entry name" value="Lipase_3"/>
    <property type="match status" value="1"/>
</dbReference>
<proteinExistence type="predicted"/>
<dbReference type="PANTHER" id="PTHR45856">
    <property type="entry name" value="ALPHA/BETA-HYDROLASES SUPERFAMILY PROTEIN"/>
    <property type="match status" value="1"/>
</dbReference>
<dbReference type="GO" id="GO:0006629">
    <property type="term" value="P:lipid metabolic process"/>
    <property type="evidence" value="ECO:0007669"/>
    <property type="project" value="InterPro"/>
</dbReference>
<dbReference type="Proteomes" id="UP000273675">
    <property type="component" value="Unassembled WGS sequence"/>
</dbReference>